<keyword evidence="9" id="KW-1185">Reference proteome</keyword>
<dbReference type="GeneID" id="19967396"/>
<evidence type="ECO:0000256" key="2">
    <source>
        <dbReference type="ARBA" id="ARBA00005587"/>
    </source>
</evidence>
<dbReference type="AlphaFoldDB" id="W2SAZ1"/>
<evidence type="ECO:0000256" key="4">
    <source>
        <dbReference type="ARBA" id="ARBA00022989"/>
    </source>
</evidence>
<gene>
    <name evidence="8" type="ORF">HMPREF1541_00057</name>
</gene>
<feature type="transmembrane region" description="Helical" evidence="7">
    <location>
        <begin position="90"/>
        <end position="110"/>
    </location>
</feature>
<dbReference type="InterPro" id="IPR051633">
    <property type="entry name" value="AceTr"/>
</dbReference>
<proteinExistence type="inferred from homology"/>
<sequence>MSRRISTDISNGKEGHPNHHEDILVPTSSRFEKLYLAPEQAVAGQLRQTFGNPTPVALGGFLLANTPATIMLMGWGGAGSDAGNASAGTGTYFFLGAALLYTGGIGEWILGNTFPSVVFFTFGGFWGAFGATFTPFFNAIAVYENPDGFYNSFAMFLIFIAVLCFLYAIAALRTNICLVAILVCFTVTFPCLAASYFDAGRGEAGLAKELRIVGAAFAFATSLIAWYLWFSMILDSVDFPLALPGGDLSKYTKGRSKKDSAV</sequence>
<feature type="region of interest" description="Disordered" evidence="6">
    <location>
        <begin position="1"/>
        <end position="22"/>
    </location>
</feature>
<dbReference type="Proteomes" id="UP000030752">
    <property type="component" value="Unassembled WGS sequence"/>
</dbReference>
<name>W2SAZ1_CYPE1</name>
<dbReference type="eggNOG" id="ENOG502S179">
    <property type="taxonomic scope" value="Eukaryota"/>
</dbReference>
<keyword evidence="3 7" id="KW-0812">Transmembrane</keyword>
<dbReference type="VEuPathDB" id="FungiDB:HMPREF1541_00057"/>
<dbReference type="OrthoDB" id="3648309at2759"/>
<evidence type="ECO:0000256" key="1">
    <source>
        <dbReference type="ARBA" id="ARBA00004141"/>
    </source>
</evidence>
<evidence type="ECO:0000256" key="6">
    <source>
        <dbReference type="SAM" id="MobiDB-lite"/>
    </source>
</evidence>
<feature type="transmembrane region" description="Helical" evidence="7">
    <location>
        <begin position="212"/>
        <end position="230"/>
    </location>
</feature>
<feature type="transmembrane region" description="Helical" evidence="7">
    <location>
        <begin position="149"/>
        <end position="169"/>
    </location>
</feature>
<evidence type="ECO:0000256" key="3">
    <source>
        <dbReference type="ARBA" id="ARBA00022692"/>
    </source>
</evidence>
<dbReference type="GO" id="GO:0005886">
    <property type="term" value="C:plasma membrane"/>
    <property type="evidence" value="ECO:0007669"/>
    <property type="project" value="TreeGrafter"/>
</dbReference>
<evidence type="ECO:0000256" key="5">
    <source>
        <dbReference type="ARBA" id="ARBA00023136"/>
    </source>
</evidence>
<feature type="transmembrane region" description="Helical" evidence="7">
    <location>
        <begin position="176"/>
        <end position="197"/>
    </location>
</feature>
<dbReference type="RefSeq" id="XP_008710588.1">
    <property type="nucleotide sequence ID" value="XM_008712366.1"/>
</dbReference>
<feature type="transmembrane region" description="Helical" evidence="7">
    <location>
        <begin position="56"/>
        <end position="78"/>
    </location>
</feature>
<dbReference type="HOGENOM" id="CLU_051062_4_0_1"/>
<dbReference type="PANTHER" id="PTHR31123">
    <property type="entry name" value="ACCUMULATION OF DYADS PROTEIN 2-RELATED"/>
    <property type="match status" value="1"/>
</dbReference>
<comment type="subcellular location">
    <subcellularLocation>
        <location evidence="1">Membrane</location>
        <topology evidence="1">Multi-pass membrane protein</topology>
    </subcellularLocation>
</comment>
<dbReference type="GO" id="GO:0015123">
    <property type="term" value="F:acetate transmembrane transporter activity"/>
    <property type="evidence" value="ECO:0007669"/>
    <property type="project" value="TreeGrafter"/>
</dbReference>
<evidence type="ECO:0000256" key="7">
    <source>
        <dbReference type="SAM" id="Phobius"/>
    </source>
</evidence>
<evidence type="ECO:0000313" key="9">
    <source>
        <dbReference type="Proteomes" id="UP000030752"/>
    </source>
</evidence>
<protein>
    <recommendedName>
        <fullName evidence="10">GPR1/FUN34/YaaH-class plasma membrane protein</fullName>
    </recommendedName>
</protein>
<evidence type="ECO:0008006" key="10">
    <source>
        <dbReference type="Google" id="ProtNLM"/>
    </source>
</evidence>
<reference evidence="8 9" key="1">
    <citation type="submission" date="2013-03" db="EMBL/GenBank/DDBJ databases">
        <title>The Genome Sequence of Phialophora europaea CBS 101466.</title>
        <authorList>
            <consortium name="The Broad Institute Genomics Platform"/>
            <person name="Cuomo C."/>
            <person name="de Hoog S."/>
            <person name="Gorbushina A."/>
            <person name="Walker B."/>
            <person name="Young S.K."/>
            <person name="Zeng Q."/>
            <person name="Gargeya S."/>
            <person name="Fitzgerald M."/>
            <person name="Haas B."/>
            <person name="Abouelleil A."/>
            <person name="Allen A.W."/>
            <person name="Alvarado L."/>
            <person name="Arachchi H.M."/>
            <person name="Berlin A.M."/>
            <person name="Chapman S.B."/>
            <person name="Gainer-Dewar J."/>
            <person name="Goldberg J."/>
            <person name="Griggs A."/>
            <person name="Gujja S."/>
            <person name="Hansen M."/>
            <person name="Howarth C."/>
            <person name="Imamovic A."/>
            <person name="Ireland A."/>
            <person name="Larimer J."/>
            <person name="McCowan C."/>
            <person name="Murphy C."/>
            <person name="Pearson M."/>
            <person name="Poon T.W."/>
            <person name="Priest M."/>
            <person name="Roberts A."/>
            <person name="Saif S."/>
            <person name="Shea T."/>
            <person name="Sisk P."/>
            <person name="Sykes S."/>
            <person name="Wortman J."/>
            <person name="Nusbaum C."/>
            <person name="Birren B."/>
        </authorList>
    </citation>
    <scope>NUCLEOTIDE SEQUENCE [LARGE SCALE GENOMIC DNA]</scope>
    <source>
        <strain evidence="8 9">CBS 101466</strain>
    </source>
</reference>
<keyword evidence="4 7" id="KW-1133">Transmembrane helix</keyword>
<comment type="similarity">
    <text evidence="2">Belongs to the acetate uptake transporter (AceTr) (TC 2.A.96) family.</text>
</comment>
<evidence type="ECO:0000313" key="8">
    <source>
        <dbReference type="EMBL" id="ETN45876.1"/>
    </source>
</evidence>
<feature type="compositionally biased region" description="Basic and acidic residues" evidence="6">
    <location>
        <begin position="11"/>
        <end position="22"/>
    </location>
</feature>
<dbReference type="InterPro" id="IPR000791">
    <property type="entry name" value="Gpr1/Fun34/SatP-like"/>
</dbReference>
<dbReference type="PANTHER" id="PTHR31123:SF4">
    <property type="entry name" value="PROTEIN ALCS"/>
    <property type="match status" value="1"/>
</dbReference>
<feature type="transmembrane region" description="Helical" evidence="7">
    <location>
        <begin position="117"/>
        <end position="143"/>
    </location>
</feature>
<dbReference type="InParanoid" id="W2SAZ1"/>
<accession>W2SAZ1</accession>
<organism evidence="8 9">
    <name type="scientific">Cyphellophora europaea (strain CBS 101466)</name>
    <name type="common">Phialophora europaea</name>
    <dbReference type="NCBI Taxonomy" id="1220924"/>
    <lineage>
        <taxon>Eukaryota</taxon>
        <taxon>Fungi</taxon>
        <taxon>Dikarya</taxon>
        <taxon>Ascomycota</taxon>
        <taxon>Pezizomycotina</taxon>
        <taxon>Eurotiomycetes</taxon>
        <taxon>Chaetothyriomycetidae</taxon>
        <taxon>Chaetothyriales</taxon>
        <taxon>Cyphellophoraceae</taxon>
        <taxon>Cyphellophora</taxon>
    </lineage>
</organism>
<dbReference type="Pfam" id="PF01184">
    <property type="entry name" value="Gpr1_Fun34_YaaH"/>
    <property type="match status" value="1"/>
</dbReference>
<dbReference type="EMBL" id="KB822711">
    <property type="protein sequence ID" value="ETN45876.1"/>
    <property type="molecule type" value="Genomic_DNA"/>
</dbReference>
<keyword evidence="5 7" id="KW-0472">Membrane</keyword>